<dbReference type="EC" id="2.4.-.-" evidence="2"/>
<evidence type="ECO:0000313" key="2">
    <source>
        <dbReference type="EMBL" id="WAL62764.1"/>
    </source>
</evidence>
<gene>
    <name evidence="2" type="ORF">OXH18_12455</name>
</gene>
<organism evidence="2 3">
    <name type="scientific">Thermocoleostomius sinensis A174</name>
    <dbReference type="NCBI Taxonomy" id="2016057"/>
    <lineage>
        <taxon>Bacteria</taxon>
        <taxon>Bacillati</taxon>
        <taxon>Cyanobacteriota</taxon>
        <taxon>Cyanophyceae</taxon>
        <taxon>Oculatellales</taxon>
        <taxon>Oculatellaceae</taxon>
        <taxon>Thermocoleostomius</taxon>
    </lineage>
</organism>
<dbReference type="PANTHER" id="PTHR45947:SF3">
    <property type="entry name" value="SULFOQUINOVOSYL TRANSFERASE SQD2"/>
    <property type="match status" value="1"/>
</dbReference>
<keyword evidence="2" id="KW-0808">Transferase</keyword>
<dbReference type="RefSeq" id="WP_268613101.1">
    <property type="nucleotide sequence ID" value="NZ_CP113797.1"/>
</dbReference>
<dbReference type="AlphaFoldDB" id="A0A9E9C9I7"/>
<keyword evidence="2" id="KW-0328">Glycosyltransferase</keyword>
<name>A0A9E9C9I7_9CYAN</name>
<dbReference type="InterPro" id="IPR050194">
    <property type="entry name" value="Glycosyltransferase_grp1"/>
</dbReference>
<dbReference type="EMBL" id="CP113797">
    <property type="protein sequence ID" value="WAL62764.1"/>
    <property type="molecule type" value="Genomic_DNA"/>
</dbReference>
<reference evidence="2" key="1">
    <citation type="submission" date="2022-12" db="EMBL/GenBank/DDBJ databases">
        <title>Polyphasic identification of a Novel Hot-Spring Cyanobacterium Ocullathermofonsia sinensis gen nov. sp. nov. and Genomic Insights on its Adaptations to the Thermal Habitat.</title>
        <authorList>
            <person name="Daroch M."/>
            <person name="Tang J."/>
            <person name="Jiang Y."/>
        </authorList>
    </citation>
    <scope>NUCLEOTIDE SEQUENCE</scope>
    <source>
        <strain evidence="2">PKUAC-SCTA174</strain>
    </source>
</reference>
<dbReference type="SUPFAM" id="SSF53756">
    <property type="entry name" value="UDP-Glycosyltransferase/glycogen phosphorylase"/>
    <property type="match status" value="1"/>
</dbReference>
<proteinExistence type="predicted"/>
<dbReference type="InterPro" id="IPR001296">
    <property type="entry name" value="Glyco_trans_1"/>
</dbReference>
<dbReference type="KEGG" id="tsin:OXH18_12455"/>
<dbReference type="Pfam" id="PF00534">
    <property type="entry name" value="Glycos_transf_1"/>
    <property type="match status" value="1"/>
</dbReference>
<dbReference type="GO" id="GO:0016757">
    <property type="term" value="F:glycosyltransferase activity"/>
    <property type="evidence" value="ECO:0007669"/>
    <property type="project" value="UniProtKB-KW"/>
</dbReference>
<feature type="domain" description="Glycosyl transferase family 1" evidence="1">
    <location>
        <begin position="198"/>
        <end position="363"/>
    </location>
</feature>
<evidence type="ECO:0000259" key="1">
    <source>
        <dbReference type="Pfam" id="PF00534"/>
    </source>
</evidence>
<dbReference type="PANTHER" id="PTHR45947">
    <property type="entry name" value="SULFOQUINOVOSYL TRANSFERASE SQD2"/>
    <property type="match status" value="1"/>
</dbReference>
<protein>
    <submittedName>
        <fullName evidence="2">Glycosyltransferase</fullName>
        <ecNumber evidence="2">2.4.-.-</ecNumber>
    </submittedName>
</protein>
<dbReference type="Gene3D" id="3.40.50.2000">
    <property type="entry name" value="Glycogen Phosphorylase B"/>
    <property type="match status" value="2"/>
</dbReference>
<sequence>MERSTLRVLFVSHTYVVGVNQGKLNAIANTGKVEVGLLVPSNWKSLEWNRQFEVENPYPNIKLYQAPVLFSGRGGAHVYAPWKIWQVVQDFQPDLIQVEEEVFSLCALEFSIWSRLARKPLALFGWENLDRQLSRPRRWIRQFVMNTVQLMLPGNQDGAQLLRQWGYTGELEVIPQLGVDPKIFSSSKPEDRSSNSASNSTSNRLQIGFLGRFVPEKGIDTIFAAVRLLTQSGIDCHVTLCGSGSSEADLKQEAVRQQVDDRVSWQKAVSHDKVPAILRQFDVLVLPSRTIATWKEQFGHVLIEAMAMGVPVVGSNSGEIPNVIGRSDVVFPEGNAEALAAILERMSRDPHWRKQLEHYGIKRVHQLYTHERIAERLLERWQEVLNSERQRKYFPTNTNY</sequence>
<evidence type="ECO:0000313" key="3">
    <source>
        <dbReference type="Proteomes" id="UP001163152"/>
    </source>
</evidence>
<keyword evidence="3" id="KW-1185">Reference proteome</keyword>
<dbReference type="Proteomes" id="UP001163152">
    <property type="component" value="Chromosome"/>
</dbReference>
<dbReference type="CDD" id="cd03801">
    <property type="entry name" value="GT4_PimA-like"/>
    <property type="match status" value="1"/>
</dbReference>
<accession>A0A9E9C9I7</accession>